<accession>A0A0L0DTL5</accession>
<dbReference type="PANTHER" id="PTHR24198">
    <property type="entry name" value="ANKYRIN REPEAT AND PROTEIN KINASE DOMAIN-CONTAINING PROTEIN"/>
    <property type="match status" value="1"/>
</dbReference>
<keyword evidence="4" id="KW-1185">Reference proteome</keyword>
<dbReference type="SMART" id="SM00248">
    <property type="entry name" value="ANK"/>
    <property type="match status" value="7"/>
</dbReference>
<dbReference type="AlphaFoldDB" id="A0A0L0DTL5"/>
<dbReference type="Gene3D" id="1.25.40.20">
    <property type="entry name" value="Ankyrin repeat-containing domain"/>
    <property type="match status" value="2"/>
</dbReference>
<evidence type="ECO:0000256" key="1">
    <source>
        <dbReference type="ARBA" id="ARBA00022737"/>
    </source>
</evidence>
<organism evidence="3 4">
    <name type="scientific">Thecamonas trahens ATCC 50062</name>
    <dbReference type="NCBI Taxonomy" id="461836"/>
    <lineage>
        <taxon>Eukaryota</taxon>
        <taxon>Apusozoa</taxon>
        <taxon>Apusomonadida</taxon>
        <taxon>Apusomonadidae</taxon>
        <taxon>Thecamonas</taxon>
    </lineage>
</organism>
<evidence type="ECO:0000313" key="4">
    <source>
        <dbReference type="Proteomes" id="UP000054408"/>
    </source>
</evidence>
<name>A0A0L0DTL5_THETB</name>
<feature type="non-terminal residue" evidence="3">
    <location>
        <position position="387"/>
    </location>
</feature>
<keyword evidence="2" id="KW-0040">ANK repeat</keyword>
<dbReference type="RefSeq" id="XP_013752940.1">
    <property type="nucleotide sequence ID" value="XM_013897486.1"/>
</dbReference>
<evidence type="ECO:0000313" key="3">
    <source>
        <dbReference type="EMBL" id="KNC55401.1"/>
    </source>
</evidence>
<dbReference type="eggNOG" id="KOG4369">
    <property type="taxonomic scope" value="Eukaryota"/>
</dbReference>
<dbReference type="Pfam" id="PF12796">
    <property type="entry name" value="Ank_2"/>
    <property type="match status" value="2"/>
</dbReference>
<proteinExistence type="predicted"/>
<gene>
    <name evidence="3" type="ORF">AMSG_11061</name>
</gene>
<dbReference type="OrthoDB" id="2133897at2759"/>
<dbReference type="STRING" id="461836.A0A0L0DTL5"/>
<dbReference type="Proteomes" id="UP000054408">
    <property type="component" value="Unassembled WGS sequence"/>
</dbReference>
<evidence type="ECO:0000256" key="2">
    <source>
        <dbReference type="ARBA" id="ARBA00023043"/>
    </source>
</evidence>
<keyword evidence="1" id="KW-0677">Repeat</keyword>
<sequence length="387" mass="40064">MTRLDNLSTEVLHTLVYNLGVLSARDAVAVATTCKRLNVALLGDSHSRARAHSLMGFNRCVALRLWKGALFALTQVTENARATWLAQPCGSSHRVVAALEAQDYGDDDWKALALAMGRTGVTAAFREGDMVMGSQWQWPCRQLGVGAIVACGGRALGELAMELAEVADDKEKTCMMQVAAGMGLVDVVERLVREPAVDSSADDNLAIRRAAEAGHAECVAILLGVDGVDPSACDNEAVNAACCGGHTAAVAELLADERVDPAAGGNEPLQLAAQCGNGETVALLLSDPRVNPSAGGGDPIMLASESGHDAVVALIQSGGHLEAAVSSNAAICLAARRGNAATVAVLLKDVRVDPAANDNLAIRWAAEKGHADVVALLAADDRVDPSV</sequence>
<dbReference type="PANTHER" id="PTHR24198:SF165">
    <property type="entry name" value="ANKYRIN REPEAT-CONTAINING PROTEIN-RELATED"/>
    <property type="match status" value="1"/>
</dbReference>
<dbReference type="SUPFAM" id="SSF48403">
    <property type="entry name" value="Ankyrin repeat"/>
    <property type="match status" value="1"/>
</dbReference>
<dbReference type="EMBL" id="GL349501">
    <property type="protein sequence ID" value="KNC55401.1"/>
    <property type="molecule type" value="Genomic_DNA"/>
</dbReference>
<dbReference type="InterPro" id="IPR002110">
    <property type="entry name" value="Ankyrin_rpt"/>
</dbReference>
<protein>
    <submittedName>
        <fullName evidence="3">Uncharacterized protein</fullName>
    </submittedName>
</protein>
<reference evidence="3 4" key="1">
    <citation type="submission" date="2010-05" db="EMBL/GenBank/DDBJ databases">
        <title>The Genome Sequence of Thecamonas trahens ATCC 50062.</title>
        <authorList>
            <consortium name="The Broad Institute Genome Sequencing Platform"/>
            <person name="Russ C."/>
            <person name="Cuomo C."/>
            <person name="Shea T."/>
            <person name="Young S.K."/>
            <person name="Zeng Q."/>
            <person name="Koehrsen M."/>
            <person name="Haas B."/>
            <person name="Borodovsky M."/>
            <person name="Guigo R."/>
            <person name="Alvarado L."/>
            <person name="Berlin A."/>
            <person name="Bochicchio J."/>
            <person name="Borenstein D."/>
            <person name="Chapman S."/>
            <person name="Chen Z."/>
            <person name="Freedman E."/>
            <person name="Gellesch M."/>
            <person name="Goldberg J."/>
            <person name="Griggs A."/>
            <person name="Gujja S."/>
            <person name="Heilman E."/>
            <person name="Heiman D."/>
            <person name="Hepburn T."/>
            <person name="Howarth C."/>
            <person name="Jen D."/>
            <person name="Larson L."/>
            <person name="Mehta T."/>
            <person name="Park D."/>
            <person name="Pearson M."/>
            <person name="Roberts A."/>
            <person name="Saif S."/>
            <person name="Shenoy N."/>
            <person name="Sisk P."/>
            <person name="Stolte C."/>
            <person name="Sykes S."/>
            <person name="Thomson T."/>
            <person name="Walk T."/>
            <person name="White J."/>
            <person name="Yandava C."/>
            <person name="Burger G."/>
            <person name="Gray M.W."/>
            <person name="Holland P.W.H."/>
            <person name="King N."/>
            <person name="Lang F.B.F."/>
            <person name="Roger A.J."/>
            <person name="Ruiz-Trillo I."/>
            <person name="Lander E."/>
            <person name="Nusbaum C."/>
        </authorList>
    </citation>
    <scope>NUCLEOTIDE SEQUENCE [LARGE SCALE GENOMIC DNA]</scope>
    <source>
        <strain evidence="3 4">ATCC 50062</strain>
    </source>
</reference>
<dbReference type="InterPro" id="IPR036770">
    <property type="entry name" value="Ankyrin_rpt-contain_sf"/>
</dbReference>
<dbReference type="GeneID" id="25569128"/>